<feature type="domain" description="Small ribosomal subunit protein uS15 N-terminal" evidence="5">
    <location>
        <begin position="1"/>
        <end position="60"/>
    </location>
</feature>
<dbReference type="GO" id="GO:0005730">
    <property type="term" value="C:nucleolus"/>
    <property type="evidence" value="ECO:0007669"/>
    <property type="project" value="TreeGrafter"/>
</dbReference>
<protein>
    <submittedName>
        <fullName evidence="6">40S ribosomal protein S13</fullName>
    </submittedName>
</protein>
<proteinExistence type="inferred from homology"/>
<gene>
    <name evidence="6" type="primary">rps13</name>
    <name evidence="6" type="ORF">CMESO_76</name>
</gene>
<dbReference type="FunFam" id="4.10.860.130:FF:000001">
    <property type="entry name" value="40S ribosomal protein S13"/>
    <property type="match status" value="1"/>
</dbReference>
<dbReference type="Proteomes" id="UP000243348">
    <property type="component" value="Nucleomorph 1"/>
</dbReference>
<dbReference type="PANTHER" id="PTHR11885">
    <property type="entry name" value="RIBOSOMAL PROTEIN S15P/S13E"/>
    <property type="match status" value="1"/>
</dbReference>
<comment type="similarity">
    <text evidence="1 4">Belongs to the universal ribosomal protein uS15 family.</text>
</comment>
<dbReference type="InterPro" id="IPR009068">
    <property type="entry name" value="uS15_NS1_RNA-bd_sf"/>
</dbReference>
<organism evidence="6 7">
    <name type="scientific">Chroomonas mesostigmatica CCMP1168</name>
    <dbReference type="NCBI Taxonomy" id="1195612"/>
    <lineage>
        <taxon>Eukaryota</taxon>
        <taxon>Cryptophyceae</taxon>
        <taxon>Pyrenomonadales</taxon>
        <taxon>Chroomonadaceae</taxon>
        <taxon>Chroomonas</taxon>
    </lineage>
</organism>
<reference evidence="6 7" key="1">
    <citation type="journal article" date="2012" name="Genome Biol. Evol.">
        <title>Nucleomorph genome sequence of the cryptophyte alga Chroomonas mesostigmatica CCMP1168 reveals lineage-specific gene loss and genome complexity.</title>
        <authorList>
            <person name="Moore C.E."/>
            <person name="Curtis B."/>
            <person name="Mills T."/>
            <person name="Tanifuji G."/>
            <person name="Archibald J.M."/>
        </authorList>
    </citation>
    <scope>NUCLEOTIDE SEQUENCE [LARGE SCALE GENOMIC DNA]</scope>
    <source>
        <strain evidence="6 7">CCMP1168</strain>
    </source>
</reference>
<dbReference type="Gene3D" id="1.10.287.10">
    <property type="entry name" value="S15/NS1, RNA-binding"/>
    <property type="match status" value="1"/>
</dbReference>
<keyword evidence="3 4" id="KW-0687">Ribonucleoprotein</keyword>
<dbReference type="InterPro" id="IPR012606">
    <property type="entry name" value="Ribosomal_uS15_N"/>
</dbReference>
<geneLocation type="nucleomorph" evidence="6"/>
<keyword evidence="2 4" id="KW-0689">Ribosomal protein</keyword>
<dbReference type="AlphaFoldDB" id="J7G9W2"/>
<dbReference type="HAMAP" id="MF_01343_A">
    <property type="entry name" value="Ribosomal_uS15_A"/>
    <property type="match status" value="1"/>
</dbReference>
<dbReference type="SMART" id="SM01387">
    <property type="entry name" value="Ribosomal_S15"/>
    <property type="match status" value="1"/>
</dbReference>
<dbReference type="Pfam" id="PF08069">
    <property type="entry name" value="Ribosomal_S13_N"/>
    <property type="match status" value="1"/>
</dbReference>
<dbReference type="InterPro" id="IPR023029">
    <property type="entry name" value="Ribosomal_uS15_arc_euk"/>
</dbReference>
<dbReference type="GO" id="GO:0022627">
    <property type="term" value="C:cytosolic small ribosomal subunit"/>
    <property type="evidence" value="ECO:0007669"/>
    <property type="project" value="TreeGrafter"/>
</dbReference>
<dbReference type="PANTHER" id="PTHR11885:SF6">
    <property type="entry name" value="SMALL RIBOSOMAL SUBUNIT PROTEIN US15"/>
    <property type="match status" value="1"/>
</dbReference>
<dbReference type="Pfam" id="PF00312">
    <property type="entry name" value="Ribosomal_S15"/>
    <property type="match status" value="1"/>
</dbReference>
<dbReference type="EMBL" id="CP003680">
    <property type="protein sequence ID" value="AFP65275.1"/>
    <property type="molecule type" value="Genomic_DNA"/>
</dbReference>
<sequence length="151" mass="17877">MARMYSKRKGISSSVIPFKRNLPNWSCHTPQEITDLILKLAKRGLQPSQIGVYLRDCNAIPQIRNITGNNILRILSINGLAPEIPEDLFFLIKKAMNIRRHLEQFKKDKDSKFRLILVESKIHRLSRYYKKKKKLTQEWKYETRDLLILKN</sequence>
<evidence type="ECO:0000256" key="4">
    <source>
        <dbReference type="RuleBase" id="RU003919"/>
    </source>
</evidence>
<evidence type="ECO:0000313" key="7">
    <source>
        <dbReference type="Proteomes" id="UP000243348"/>
    </source>
</evidence>
<evidence type="ECO:0000313" key="6">
    <source>
        <dbReference type="EMBL" id="AFP65275.1"/>
    </source>
</evidence>
<evidence type="ECO:0000256" key="2">
    <source>
        <dbReference type="ARBA" id="ARBA00022980"/>
    </source>
</evidence>
<dbReference type="SMART" id="SM01386">
    <property type="entry name" value="Ribosomal_S13_N"/>
    <property type="match status" value="1"/>
</dbReference>
<accession>J7G9W2</accession>
<dbReference type="PROSITE" id="PS00362">
    <property type="entry name" value="RIBOSOMAL_S15"/>
    <property type="match status" value="1"/>
</dbReference>
<name>J7G9W2_9CRYP</name>
<evidence type="ECO:0000256" key="3">
    <source>
        <dbReference type="ARBA" id="ARBA00023274"/>
    </source>
</evidence>
<dbReference type="GO" id="GO:0006412">
    <property type="term" value="P:translation"/>
    <property type="evidence" value="ECO:0007669"/>
    <property type="project" value="InterPro"/>
</dbReference>
<dbReference type="NCBIfam" id="NF006331">
    <property type="entry name" value="PRK08561.1"/>
    <property type="match status" value="1"/>
</dbReference>
<dbReference type="Gene3D" id="4.10.860.130">
    <property type="match status" value="1"/>
</dbReference>
<keyword evidence="6" id="KW-0542">Nucleomorph</keyword>
<evidence type="ECO:0000259" key="5">
    <source>
        <dbReference type="SMART" id="SM01386"/>
    </source>
</evidence>
<dbReference type="FunFam" id="1.10.287.10:FF:000003">
    <property type="entry name" value="40S ribosomal protein S13"/>
    <property type="match status" value="1"/>
</dbReference>
<dbReference type="SUPFAM" id="SSF47060">
    <property type="entry name" value="S15/NS1 RNA-binding domain"/>
    <property type="match status" value="1"/>
</dbReference>
<dbReference type="GO" id="GO:0003735">
    <property type="term" value="F:structural constituent of ribosome"/>
    <property type="evidence" value="ECO:0007669"/>
    <property type="project" value="InterPro"/>
</dbReference>
<evidence type="ECO:0000256" key="1">
    <source>
        <dbReference type="ARBA" id="ARBA00008434"/>
    </source>
</evidence>
<dbReference type="GO" id="GO:0070181">
    <property type="term" value="F:small ribosomal subunit rRNA binding"/>
    <property type="evidence" value="ECO:0007669"/>
    <property type="project" value="TreeGrafter"/>
</dbReference>
<dbReference type="CDD" id="cd00353">
    <property type="entry name" value="Ribosomal_S15p_S13e"/>
    <property type="match status" value="1"/>
</dbReference>
<dbReference type="InterPro" id="IPR000589">
    <property type="entry name" value="Ribosomal_uS15"/>
</dbReference>